<feature type="binding site" evidence="6">
    <location>
        <position position="212"/>
    </location>
    <ligand>
        <name>Zn(2+)</name>
        <dbReference type="ChEBI" id="CHEBI:29105"/>
        <label>2</label>
        <note>catalytic</note>
    </ligand>
</feature>
<evidence type="ECO:0000313" key="8">
    <source>
        <dbReference type="EMBL" id="KAF3094720.1"/>
    </source>
</evidence>
<evidence type="ECO:0000256" key="3">
    <source>
        <dbReference type="ARBA" id="ARBA00022801"/>
    </source>
</evidence>
<keyword evidence="3" id="KW-0378">Hydrolase</keyword>
<name>A0A7C8J4X5_ORBOL</name>
<evidence type="ECO:0000256" key="2">
    <source>
        <dbReference type="ARBA" id="ARBA00022723"/>
    </source>
</evidence>
<keyword evidence="5" id="KW-0482">Metalloprotease</keyword>
<feature type="binding site" evidence="6">
    <location>
        <position position="170"/>
    </location>
    <ligand>
        <name>Ca(2+)</name>
        <dbReference type="ChEBI" id="CHEBI:29108"/>
        <label>3</label>
    </ligand>
</feature>
<keyword evidence="2 6" id="KW-0479">Metal-binding</keyword>
<feature type="binding site" description="in inhibited form" evidence="6">
    <location>
        <position position="83"/>
    </location>
    <ligand>
        <name>Zn(2+)</name>
        <dbReference type="ChEBI" id="CHEBI:29105"/>
        <label>2</label>
        <note>catalytic</note>
    </ligand>
</feature>
<comment type="caution">
    <text evidence="8">The sequence shown here is derived from an EMBL/GenBank/DDBJ whole genome shotgun (WGS) entry which is preliminary data.</text>
</comment>
<dbReference type="PRINTS" id="PR00138">
    <property type="entry name" value="MATRIXIN"/>
</dbReference>
<dbReference type="GO" id="GO:0008270">
    <property type="term" value="F:zinc ion binding"/>
    <property type="evidence" value="ECO:0007669"/>
    <property type="project" value="InterPro"/>
</dbReference>
<dbReference type="GO" id="GO:0004222">
    <property type="term" value="F:metalloendopeptidase activity"/>
    <property type="evidence" value="ECO:0007669"/>
    <property type="project" value="InterPro"/>
</dbReference>
<keyword evidence="1" id="KW-0645">Protease</keyword>
<accession>A0A7C8J4X5</accession>
<evidence type="ECO:0000313" key="9">
    <source>
        <dbReference type="Proteomes" id="UP000475325"/>
    </source>
</evidence>
<dbReference type="Proteomes" id="UP000475325">
    <property type="component" value="Unassembled WGS sequence"/>
</dbReference>
<feature type="binding site" evidence="6">
    <location>
        <position position="222"/>
    </location>
    <ligand>
        <name>Zn(2+)</name>
        <dbReference type="ChEBI" id="CHEBI:29105"/>
        <label>2</label>
        <note>catalytic</note>
    </ligand>
</feature>
<dbReference type="Gene3D" id="3.40.390.10">
    <property type="entry name" value="Collagenase (Catalytic Domain)"/>
    <property type="match status" value="1"/>
</dbReference>
<feature type="domain" description="Peptidase metallopeptidase" evidence="7">
    <location>
        <begin position="100"/>
        <end position="254"/>
    </location>
</feature>
<dbReference type="PANTHER" id="PTHR10201:SF323">
    <property type="entry name" value="MATRIX METALLOPROTEINASE-21"/>
    <property type="match status" value="1"/>
</dbReference>
<dbReference type="PANTHER" id="PTHR10201">
    <property type="entry name" value="MATRIX METALLOPROTEINASE"/>
    <property type="match status" value="1"/>
</dbReference>
<evidence type="ECO:0000256" key="4">
    <source>
        <dbReference type="ARBA" id="ARBA00022833"/>
    </source>
</evidence>
<dbReference type="GO" id="GO:0006508">
    <property type="term" value="P:proteolysis"/>
    <property type="evidence" value="ECO:0007669"/>
    <property type="project" value="UniProtKB-KW"/>
</dbReference>
<proteinExistence type="predicted"/>
<feature type="binding site" evidence="6">
    <location>
        <position position="196"/>
    </location>
    <ligand>
        <name>Ca(2+)</name>
        <dbReference type="ChEBI" id="CHEBI:29108"/>
        <label>3</label>
    </ligand>
</feature>
<evidence type="ECO:0000256" key="5">
    <source>
        <dbReference type="ARBA" id="ARBA00023049"/>
    </source>
</evidence>
<dbReference type="InterPro" id="IPR006026">
    <property type="entry name" value="Peptidase_Metallo"/>
</dbReference>
<protein>
    <recommendedName>
        <fullName evidence="7">Peptidase metallopeptidase domain-containing protein</fullName>
    </recommendedName>
</protein>
<dbReference type="SMART" id="SM00235">
    <property type="entry name" value="ZnMc"/>
    <property type="match status" value="1"/>
</dbReference>
<feature type="binding site" evidence="6">
    <location>
        <position position="230"/>
    </location>
    <ligand>
        <name>Zn(2+)</name>
        <dbReference type="ChEBI" id="CHEBI:29105"/>
        <label>2</label>
        <note>catalytic</note>
    </ligand>
</feature>
<dbReference type="SUPFAM" id="SSF55486">
    <property type="entry name" value="Metalloproteases ('zincins'), catalytic domain"/>
    <property type="match status" value="1"/>
</dbReference>
<comment type="cofactor">
    <cofactor evidence="6">
        <name>Zn(2+)</name>
        <dbReference type="ChEBI" id="CHEBI:29105"/>
    </cofactor>
    <text evidence="6">Binds 2 Zn(2+) ions per subunit.</text>
</comment>
<dbReference type="Pfam" id="PF00413">
    <property type="entry name" value="Peptidase_M10"/>
    <property type="match status" value="1"/>
</dbReference>
<keyword evidence="6" id="KW-0106">Calcium</keyword>
<dbReference type="SUPFAM" id="SSF47090">
    <property type="entry name" value="PGBD-like"/>
    <property type="match status" value="1"/>
</dbReference>
<reference evidence="8 9" key="1">
    <citation type="submission" date="2019-06" db="EMBL/GenBank/DDBJ databases">
        <authorList>
            <person name="Palmer J.M."/>
        </authorList>
    </citation>
    <scope>NUCLEOTIDE SEQUENCE [LARGE SCALE GENOMIC DNA]</scope>
    <source>
        <strain evidence="8 9">TWF102</strain>
    </source>
</reference>
<evidence type="ECO:0000259" key="7">
    <source>
        <dbReference type="SMART" id="SM00235"/>
    </source>
</evidence>
<dbReference type="InterPro" id="IPR024079">
    <property type="entry name" value="MetalloPept_cat_dom_sf"/>
</dbReference>
<comment type="cofactor">
    <cofactor evidence="6">
        <name>Ca(2+)</name>
        <dbReference type="ChEBI" id="CHEBI:29108"/>
    </cofactor>
    <text evidence="6">Can bind about 5 Ca(2+) ions per subunit.</text>
</comment>
<evidence type="ECO:0000256" key="1">
    <source>
        <dbReference type="ARBA" id="ARBA00022670"/>
    </source>
</evidence>
<organism evidence="8 9">
    <name type="scientific">Orbilia oligospora</name>
    <name type="common">Nematode-trapping fungus</name>
    <name type="synonym">Arthrobotrys oligospora</name>
    <dbReference type="NCBI Taxonomy" id="2813651"/>
    <lineage>
        <taxon>Eukaryota</taxon>
        <taxon>Fungi</taxon>
        <taxon>Dikarya</taxon>
        <taxon>Ascomycota</taxon>
        <taxon>Pezizomycotina</taxon>
        <taxon>Orbiliomycetes</taxon>
        <taxon>Orbiliales</taxon>
        <taxon>Orbiliaceae</taxon>
        <taxon>Orbilia</taxon>
    </lineage>
</organism>
<feature type="binding site" evidence="6">
    <location>
        <position position="216"/>
    </location>
    <ligand>
        <name>Zn(2+)</name>
        <dbReference type="ChEBI" id="CHEBI:29105"/>
        <label>2</label>
        <note>catalytic</note>
    </ligand>
</feature>
<dbReference type="GO" id="GO:0031012">
    <property type="term" value="C:extracellular matrix"/>
    <property type="evidence" value="ECO:0007669"/>
    <property type="project" value="InterPro"/>
</dbReference>
<dbReference type="InterPro" id="IPR036365">
    <property type="entry name" value="PGBD-like_sf"/>
</dbReference>
<gene>
    <name evidence="8" type="ORF">TWF102_007511</name>
</gene>
<dbReference type="InterPro" id="IPR001818">
    <property type="entry name" value="Pept_M10_metallopeptidase"/>
</dbReference>
<evidence type="ECO:0000256" key="6">
    <source>
        <dbReference type="PIRSR" id="PIRSR621190-2"/>
    </source>
</evidence>
<dbReference type="AlphaFoldDB" id="A0A7C8J4X5"/>
<dbReference type="EMBL" id="WIQW01000043">
    <property type="protein sequence ID" value="KAF3094720.1"/>
    <property type="molecule type" value="Genomic_DNA"/>
</dbReference>
<sequence>MAPPTVEEVAEEAGPAIKNTLTHLACYGCLPSDSEIEKLEVSGPLRQYAILSMGIARFQSLAGLPETGVFDVETANHFNQPHCHSNCNRSGGTVNSAYAEGYTLKNKKTITYCFNEYSGQLSVREIRDVFEKAFKDWEDLLKVPIIFMEVAPHPGKGNIRISWANSGGGGQSGPVFVSYPPPNGVDASTPIEMYFDEDTKWTVEDLRKPVLHQVGHILGIVHSSHRDAVMWPAYRNETFGGNDRLAMYRWNTGSSISEPPAIGKGWNAARRNKEERDWTCILKGYDKHKIIAAPGGILYRFSPHGAIWRYKTGEAWERIAWTADLEKLPTNIKQLVASSEYLYRLNQNGSIFRYRHDKSDNASHSSPVVYKCTKDWKVFIWREALGQAGGHWSPLGCPIPLGPTITPKDAPNIIVVASELIYNTDQTILRYKRADEKWAGVAFGIPFRKIIGGTSDHSLYIIVVDYADPGEVFELRLNEGGVAYRLGDGSKTGNCDSETYPEEIDFVVSGSHRYTVYSYGPAEDKRRGVFYNGEEDRPENDFHSWVNLKPPSSIFQLAAAEDDVYYMDDTGSIFKMAMG</sequence>
<dbReference type="InterPro" id="IPR021190">
    <property type="entry name" value="Pept_M10A"/>
</dbReference>
<feature type="binding site" evidence="6">
    <location>
        <position position="172"/>
    </location>
    <ligand>
        <name>Ca(2+)</name>
        <dbReference type="ChEBI" id="CHEBI:29108"/>
        <label>3</label>
    </ligand>
</feature>
<keyword evidence="4 6" id="KW-0862">Zinc</keyword>